<feature type="compositionally biased region" description="Basic residues" evidence="1">
    <location>
        <begin position="90"/>
        <end position="99"/>
    </location>
</feature>
<proteinExistence type="predicted"/>
<organism evidence="2">
    <name type="scientific">Culex pipiens</name>
    <name type="common">House mosquito</name>
    <dbReference type="NCBI Taxonomy" id="7175"/>
    <lineage>
        <taxon>Eukaryota</taxon>
        <taxon>Metazoa</taxon>
        <taxon>Ecdysozoa</taxon>
        <taxon>Arthropoda</taxon>
        <taxon>Hexapoda</taxon>
        <taxon>Insecta</taxon>
        <taxon>Pterygota</taxon>
        <taxon>Neoptera</taxon>
        <taxon>Endopterygota</taxon>
        <taxon>Diptera</taxon>
        <taxon>Nematocera</taxon>
        <taxon>Culicoidea</taxon>
        <taxon>Culicidae</taxon>
        <taxon>Culicinae</taxon>
        <taxon>Culicini</taxon>
        <taxon>Culex</taxon>
        <taxon>Culex</taxon>
    </lineage>
</organism>
<accession>A0A8D8L3J7</accession>
<reference evidence="2" key="1">
    <citation type="submission" date="2021-05" db="EMBL/GenBank/DDBJ databases">
        <authorList>
            <person name="Alioto T."/>
            <person name="Alioto T."/>
            <person name="Gomez Garrido J."/>
        </authorList>
    </citation>
    <scope>NUCLEOTIDE SEQUENCE</scope>
</reference>
<dbReference type="EMBL" id="HBUE01346856">
    <property type="protein sequence ID" value="CAG6601213.1"/>
    <property type="molecule type" value="Transcribed_RNA"/>
</dbReference>
<feature type="region of interest" description="Disordered" evidence="1">
    <location>
        <begin position="55"/>
        <end position="124"/>
    </location>
</feature>
<dbReference type="AlphaFoldDB" id="A0A8D8L3J7"/>
<evidence type="ECO:0000256" key="1">
    <source>
        <dbReference type="SAM" id="MobiDB-lite"/>
    </source>
</evidence>
<feature type="compositionally biased region" description="Basic and acidic residues" evidence="1">
    <location>
        <begin position="62"/>
        <end position="78"/>
    </location>
</feature>
<feature type="region of interest" description="Disordered" evidence="1">
    <location>
        <begin position="1"/>
        <end position="21"/>
    </location>
</feature>
<sequence>MHQTSEDRGQQVQDRFQDHHPGRWFVHAGYFEWPPKARKGGNNSGRLSSLFRLYHLGRRRPDHPTKPGRAAEGHEREQPGQVEQPAGRGPVHRVHRRPTTHPFAGQTIQPSGGGNVRTGSRLLS</sequence>
<name>A0A8D8L3J7_CULPI</name>
<dbReference type="EMBL" id="HBUE01239863">
    <property type="protein sequence ID" value="CAG6548984.1"/>
    <property type="molecule type" value="Transcribed_RNA"/>
</dbReference>
<evidence type="ECO:0000313" key="2">
    <source>
        <dbReference type="EMBL" id="CAG6601213.1"/>
    </source>
</evidence>
<protein>
    <submittedName>
        <fullName evidence="2">(northern house mosquito) hypothetical protein</fullName>
    </submittedName>
</protein>